<dbReference type="AlphaFoldDB" id="S4GVD6"/>
<accession>S4GVD6</accession>
<proteinExistence type="predicted"/>
<gene>
    <name evidence="1" type="ORF">HMPREF1576_00724</name>
</gene>
<dbReference type="HOGENOM" id="CLU_3243851_0_0_11"/>
<evidence type="ECO:0000313" key="2">
    <source>
        <dbReference type="Proteomes" id="UP000014601"/>
    </source>
</evidence>
<protein>
    <submittedName>
        <fullName evidence="1">Uncharacterized protein</fullName>
    </submittedName>
</protein>
<dbReference type="EMBL" id="ATJO01000058">
    <property type="protein sequence ID" value="EPI50730.1"/>
    <property type="molecule type" value="Genomic_DNA"/>
</dbReference>
<name>S4GVD6_9BIFI</name>
<sequence length="42" mass="5125">CSLDRSDIHPLRQSQIRKTQMQKETQLFNCKTTLEYIRRMAR</sequence>
<feature type="non-terminal residue" evidence="1">
    <location>
        <position position="1"/>
    </location>
</feature>
<comment type="caution">
    <text evidence="1">The sequence shown here is derived from an EMBL/GenBank/DDBJ whole genome shotgun (WGS) entry which is preliminary data.</text>
</comment>
<evidence type="ECO:0000313" key="1">
    <source>
        <dbReference type="EMBL" id="EPI50730.1"/>
    </source>
</evidence>
<organism evidence="1 2">
    <name type="scientific">Gardnerella pickettii JCP7719</name>
    <dbReference type="NCBI Taxonomy" id="1261061"/>
    <lineage>
        <taxon>Bacteria</taxon>
        <taxon>Bacillati</taxon>
        <taxon>Actinomycetota</taxon>
        <taxon>Actinomycetes</taxon>
        <taxon>Bifidobacteriales</taxon>
        <taxon>Bifidobacteriaceae</taxon>
        <taxon>Gardnerella</taxon>
        <taxon>Gardnerella pickettii</taxon>
    </lineage>
</organism>
<reference evidence="1 2" key="1">
    <citation type="submission" date="2013-06" db="EMBL/GenBank/DDBJ databases">
        <authorList>
            <person name="Weinstock G."/>
            <person name="Sodergren E."/>
            <person name="Lobos E.A."/>
            <person name="Fulton L."/>
            <person name="Fulton R."/>
            <person name="Courtney L."/>
            <person name="Fronick C."/>
            <person name="O'Laughlin M."/>
            <person name="Godfrey J."/>
            <person name="Wilson R.M."/>
            <person name="Miner T."/>
            <person name="Farmer C."/>
            <person name="Delehaunty K."/>
            <person name="Cordes M."/>
            <person name="Minx P."/>
            <person name="Tomlinson C."/>
            <person name="Chen J."/>
            <person name="Wollam A."/>
            <person name="Pepin K.H."/>
            <person name="Bhonagiri V."/>
            <person name="Zhang X."/>
            <person name="Warren W."/>
            <person name="Mitreva M."/>
            <person name="Mardis E.R."/>
            <person name="Wilson R.K."/>
        </authorList>
    </citation>
    <scope>NUCLEOTIDE SEQUENCE [LARGE SCALE GENOMIC DNA]</scope>
    <source>
        <strain evidence="1 2">JCP7719</strain>
    </source>
</reference>
<dbReference type="Proteomes" id="UP000014601">
    <property type="component" value="Unassembled WGS sequence"/>
</dbReference>